<dbReference type="SMART" id="SM00062">
    <property type="entry name" value="PBPb"/>
    <property type="match status" value="1"/>
</dbReference>
<feature type="chain" id="PRO_5038881361" evidence="2">
    <location>
        <begin position="20"/>
        <end position="281"/>
    </location>
</feature>
<organism evidence="4 5">
    <name type="scientific">Eubacterium maltosivorans</name>
    <dbReference type="NCBI Taxonomy" id="2041044"/>
    <lineage>
        <taxon>Bacteria</taxon>
        <taxon>Bacillati</taxon>
        <taxon>Bacillota</taxon>
        <taxon>Clostridia</taxon>
        <taxon>Eubacteriales</taxon>
        <taxon>Eubacteriaceae</taxon>
        <taxon>Eubacterium</taxon>
    </lineage>
</organism>
<dbReference type="InterPro" id="IPR001638">
    <property type="entry name" value="Solute-binding_3/MltF_N"/>
</dbReference>
<name>A0A4P9C460_EUBML</name>
<evidence type="ECO:0000313" key="4">
    <source>
        <dbReference type="EMBL" id="QCT70107.1"/>
    </source>
</evidence>
<dbReference type="Proteomes" id="UP000218387">
    <property type="component" value="Chromosome"/>
</dbReference>
<evidence type="ECO:0000313" key="5">
    <source>
        <dbReference type="Proteomes" id="UP000218387"/>
    </source>
</evidence>
<dbReference type="AlphaFoldDB" id="A0A4P9C460"/>
<reference evidence="4 5" key="1">
    <citation type="submission" date="2018-05" db="EMBL/GenBank/DDBJ databases">
        <title>Genome comparison of Eubacterium sp.</title>
        <authorList>
            <person name="Feng Y."/>
            <person name="Sanchez-Andrea I."/>
            <person name="Stams A.J.M."/>
            <person name="De Vos W.M."/>
        </authorList>
    </citation>
    <scope>NUCLEOTIDE SEQUENCE [LARGE SCALE GENOMIC DNA]</scope>
    <source>
        <strain evidence="4 5">YI</strain>
    </source>
</reference>
<feature type="domain" description="Solute-binding protein family 3/N-terminal" evidence="3">
    <location>
        <begin position="34"/>
        <end position="261"/>
    </location>
</feature>
<feature type="signal peptide" evidence="2">
    <location>
        <begin position="1"/>
        <end position="19"/>
    </location>
</feature>
<dbReference type="EMBL" id="CP029487">
    <property type="protein sequence ID" value="QCT70107.1"/>
    <property type="molecule type" value="Genomic_DNA"/>
</dbReference>
<evidence type="ECO:0000259" key="3">
    <source>
        <dbReference type="SMART" id="SM00062"/>
    </source>
</evidence>
<sequence length="281" mass="31000">MKKITGLFVCVLIAGLVLAGCFGRGGGDQGGEAPLKVAMDLKFPPFTEMDEKGNPKGIEVDIANAFGDYIGREVEIVNTDFSMLIPALETGEADIVICDMTVNEERKEVVDFSEPYLYGRTLALMRKDFARQNNITDEMKPEDFFSIKDARYVGLAGTISVSVPQSYGVPVEEITDVASGLMEINNGTADVMVGANTIIGNHYAYPDTTQIYWGIEEYSQSAMAVKKGNTELLNQANAFVKTMYEDKGFYKAAGDKYDEEIHHYLKDDSLGIDFIIYPPQQ</sequence>
<dbReference type="SUPFAM" id="SSF53850">
    <property type="entry name" value="Periplasmic binding protein-like II"/>
    <property type="match status" value="1"/>
</dbReference>
<dbReference type="RefSeq" id="WP_058694881.1">
    <property type="nucleotide sequence ID" value="NZ_CP029487.1"/>
</dbReference>
<dbReference type="Pfam" id="PF00497">
    <property type="entry name" value="SBP_bac_3"/>
    <property type="match status" value="1"/>
</dbReference>
<dbReference type="PANTHER" id="PTHR35936">
    <property type="entry name" value="MEMBRANE-BOUND LYTIC MUREIN TRANSGLYCOSYLASE F"/>
    <property type="match status" value="1"/>
</dbReference>
<protein>
    <submittedName>
        <fullName evidence="4">Amino acid ABC transporter substrate-binding protein</fullName>
    </submittedName>
</protein>
<dbReference type="KEGG" id="emt:CPZ25_001870"/>
<proteinExistence type="predicted"/>
<evidence type="ECO:0000256" key="2">
    <source>
        <dbReference type="SAM" id="SignalP"/>
    </source>
</evidence>
<dbReference type="PANTHER" id="PTHR35936:SF17">
    <property type="entry name" value="ARGININE-BINDING EXTRACELLULAR PROTEIN ARTP"/>
    <property type="match status" value="1"/>
</dbReference>
<evidence type="ECO:0000256" key="1">
    <source>
        <dbReference type="ARBA" id="ARBA00022729"/>
    </source>
</evidence>
<accession>A0A4P9C460</accession>
<keyword evidence="1 2" id="KW-0732">Signal</keyword>
<dbReference type="Gene3D" id="3.40.190.10">
    <property type="entry name" value="Periplasmic binding protein-like II"/>
    <property type="match status" value="2"/>
</dbReference>
<gene>
    <name evidence="4" type="ORF">CPZ25_001870</name>
</gene>
<keyword evidence="5" id="KW-1185">Reference proteome</keyword>
<dbReference type="PROSITE" id="PS51257">
    <property type="entry name" value="PROKAR_LIPOPROTEIN"/>
    <property type="match status" value="1"/>
</dbReference>